<keyword evidence="4" id="KW-1185">Reference proteome</keyword>
<dbReference type="KEGG" id="hut:Huta_0307"/>
<feature type="transmembrane region" description="Helical" evidence="1">
    <location>
        <begin position="74"/>
        <end position="91"/>
    </location>
</feature>
<dbReference type="GeneID" id="8382571"/>
<organism evidence="3 4">
    <name type="scientific">Halorhabdus utahensis (strain DSM 12940 / JCM 11049 / AX-2)</name>
    <dbReference type="NCBI Taxonomy" id="519442"/>
    <lineage>
        <taxon>Archaea</taxon>
        <taxon>Methanobacteriati</taxon>
        <taxon>Methanobacteriota</taxon>
        <taxon>Stenosarchaea group</taxon>
        <taxon>Halobacteria</taxon>
        <taxon>Halobacteriales</taxon>
        <taxon>Haloarculaceae</taxon>
        <taxon>Halorhabdus</taxon>
    </lineage>
</organism>
<reference evidence="3 4" key="1">
    <citation type="journal article" date="2009" name="Stand. Genomic Sci.">
        <title>Complete genome sequence of Halorhabdus utahensis type strain (AX-2).</title>
        <authorList>
            <person name="Anderson I."/>
            <person name="Tindall B.J."/>
            <person name="Pomrenke H."/>
            <person name="Goker M."/>
            <person name="Lapidus A."/>
            <person name="Nolan M."/>
            <person name="Copeland A."/>
            <person name="Glavina Del Rio T."/>
            <person name="Chen F."/>
            <person name="Tice H."/>
            <person name="Cheng J.F."/>
            <person name="Lucas S."/>
            <person name="Chertkov O."/>
            <person name="Bruce D."/>
            <person name="Brettin T."/>
            <person name="Detter J.C."/>
            <person name="Han C."/>
            <person name="Goodwin L."/>
            <person name="Land M."/>
            <person name="Hauser L."/>
            <person name="Chang Y.J."/>
            <person name="Jeffries C.D."/>
            <person name="Pitluck S."/>
            <person name="Pati A."/>
            <person name="Mavromatis K."/>
            <person name="Ivanova N."/>
            <person name="Ovchinnikova G."/>
            <person name="Chen A."/>
            <person name="Palaniappan K."/>
            <person name="Chain P."/>
            <person name="Rohde M."/>
            <person name="Bristow J."/>
            <person name="Eisen J.A."/>
            <person name="Markowitz V."/>
            <person name="Hugenholtz P."/>
            <person name="Kyrpides N.C."/>
            <person name="Klenk H.P."/>
        </authorList>
    </citation>
    <scope>NUCLEOTIDE SEQUENCE [LARGE SCALE GENOMIC DNA]</scope>
    <source>
        <strain evidence="4">DSM 12940 / JCM 11049 / AX-2</strain>
    </source>
</reference>
<protein>
    <submittedName>
        <fullName evidence="3">Putative DNA binding</fullName>
    </submittedName>
</protein>
<dbReference type="HOGENOM" id="CLU_168011_1_0_2"/>
<dbReference type="Proteomes" id="UP000002071">
    <property type="component" value="Chromosome"/>
</dbReference>
<proteinExistence type="predicted"/>
<keyword evidence="1" id="KW-0812">Transmembrane</keyword>
<dbReference type="OrthoDB" id="293088at2157"/>
<keyword evidence="1" id="KW-1133">Transmembrane helix</keyword>
<evidence type="ECO:0000256" key="1">
    <source>
        <dbReference type="SAM" id="Phobius"/>
    </source>
</evidence>
<name>C7NQN5_HALUD</name>
<keyword evidence="1" id="KW-0472">Membrane</keyword>
<evidence type="ECO:0000313" key="3">
    <source>
        <dbReference type="EMBL" id="ACV10494.1"/>
    </source>
</evidence>
<dbReference type="RefSeq" id="WP_012795371.1">
    <property type="nucleotide sequence ID" value="NC_013158.1"/>
</dbReference>
<dbReference type="PROSITE" id="PS00028">
    <property type="entry name" value="ZINC_FINGER_C2H2_1"/>
    <property type="match status" value="1"/>
</dbReference>
<evidence type="ECO:0000259" key="2">
    <source>
        <dbReference type="PROSITE" id="PS00028"/>
    </source>
</evidence>
<dbReference type="STRING" id="519442.Huta_0307"/>
<evidence type="ECO:0000313" key="4">
    <source>
        <dbReference type="Proteomes" id="UP000002071"/>
    </source>
</evidence>
<dbReference type="Pfam" id="PF24166">
    <property type="entry name" value="DUF7410"/>
    <property type="match status" value="1"/>
</dbReference>
<accession>C7NQN5</accession>
<dbReference type="AlphaFoldDB" id="C7NQN5"/>
<gene>
    <name evidence="3" type="ordered locus">Huta_0307</name>
</gene>
<dbReference type="eggNOG" id="arCOG04510">
    <property type="taxonomic scope" value="Archaea"/>
</dbReference>
<dbReference type="InterPro" id="IPR013087">
    <property type="entry name" value="Znf_C2H2_type"/>
</dbReference>
<feature type="domain" description="C2H2-type" evidence="2">
    <location>
        <begin position="23"/>
        <end position="44"/>
    </location>
</feature>
<dbReference type="InterPro" id="IPR055833">
    <property type="entry name" value="DUF7410"/>
</dbReference>
<dbReference type="EMBL" id="CP001687">
    <property type="protein sequence ID" value="ACV10494.1"/>
    <property type="molecule type" value="Genomic_DNA"/>
</dbReference>
<sequence length="92" mass="10480">MTITSPPDPDAYDVPAGADPARCPECGRPFVRAELRTLHRGQEHGETLDQDERDAFEDIYEAESERLRLFRLKALIALIVLYFVLLMTYALV</sequence>